<dbReference type="AlphaFoldDB" id="A0A9Q4CRW0"/>
<evidence type="ECO:0008006" key="3">
    <source>
        <dbReference type="Google" id="ProtNLM"/>
    </source>
</evidence>
<gene>
    <name evidence="1" type="ORF">N0392_12340</name>
</gene>
<reference evidence="1" key="1">
    <citation type="submission" date="2022-08" db="EMBL/GenBank/DDBJ databases">
        <authorList>
            <person name="Dale J.L."/>
        </authorList>
    </citation>
    <scope>NUCLEOTIDE SEQUENCE</scope>
    <source>
        <strain evidence="1">2022EL-00758</strain>
    </source>
</reference>
<protein>
    <recommendedName>
        <fullName evidence="3">Tail fiber protein</fullName>
    </recommendedName>
</protein>
<sequence>MKKIGDVTSTADKNGEWTNGNVAAGIAPTILEAGWLNSVQREILGVIIAAGMQQDKNDDTQLSKAISKIISGGNYATAEDLKKYLAKDQNGADIPNKDTFIKNLGLPELFADGKRFHTSPESVEMITPNGSIIIELTNNGYVNIINKSTGLLAEIPPTGLEQQSGVHPKRMMSQKGVTDLAKSVETPVGMFATFPHRATQLPPKWYSTNGDRFSVSSPQGLALKSLPAELKSDWGITESGGMINVPNIKQSDGRTPFLRPVNGTERQVGSVDGDKMRRMQGEYANSSWRDPGGGWGGASGVFGVRYATGTSGTAGSNQGTTLVFDSEKVVPTGAEFKPLDIGVTLAIYLGV</sequence>
<comment type="caution">
    <text evidence="1">The sequence shown here is derived from an EMBL/GenBank/DDBJ whole genome shotgun (WGS) entry which is preliminary data.</text>
</comment>
<evidence type="ECO:0000313" key="1">
    <source>
        <dbReference type="EMBL" id="MCY0790471.1"/>
    </source>
</evidence>
<name>A0A9Q4CRW0_MORMO</name>
<dbReference type="Proteomes" id="UP001076655">
    <property type="component" value="Unassembled WGS sequence"/>
</dbReference>
<dbReference type="RefSeq" id="WP_267785572.1">
    <property type="nucleotide sequence ID" value="NZ_JAPNMI010000006.1"/>
</dbReference>
<accession>A0A9Q4CRW0</accession>
<proteinExistence type="predicted"/>
<evidence type="ECO:0000313" key="2">
    <source>
        <dbReference type="Proteomes" id="UP001076655"/>
    </source>
</evidence>
<organism evidence="1 2">
    <name type="scientific">Morganella morganii</name>
    <name type="common">Proteus morganii</name>
    <dbReference type="NCBI Taxonomy" id="582"/>
    <lineage>
        <taxon>Bacteria</taxon>
        <taxon>Pseudomonadati</taxon>
        <taxon>Pseudomonadota</taxon>
        <taxon>Gammaproteobacteria</taxon>
        <taxon>Enterobacterales</taxon>
        <taxon>Morganellaceae</taxon>
        <taxon>Morganella</taxon>
    </lineage>
</organism>
<dbReference type="EMBL" id="JAPNMI010000006">
    <property type="protein sequence ID" value="MCY0790471.1"/>
    <property type="molecule type" value="Genomic_DNA"/>
</dbReference>